<dbReference type="Proteomes" id="UP000252167">
    <property type="component" value="Unassembled WGS sequence"/>
</dbReference>
<dbReference type="Pfam" id="PF03466">
    <property type="entry name" value="LysR_substrate"/>
    <property type="match status" value="1"/>
</dbReference>
<reference evidence="6 7" key="1">
    <citation type="submission" date="2018-01" db="EMBL/GenBank/DDBJ databases">
        <title>Glutamicibacter soli strain NHPC-3 Whole genome sequence and assembly.</title>
        <authorList>
            <person name="Choudhury P."/>
            <person name="Gupta D."/>
            <person name="Sengupta K."/>
            <person name="Jawed A."/>
            <person name="Sultana N."/>
            <person name="Saha P."/>
        </authorList>
    </citation>
    <scope>NUCLEOTIDE SEQUENCE [LARGE SCALE GENOMIC DNA]</scope>
    <source>
        <strain evidence="6 7">NHPC-3</strain>
    </source>
</reference>
<dbReference type="EMBL" id="POAF01000003">
    <property type="protein sequence ID" value="RBM01824.1"/>
    <property type="molecule type" value="Genomic_DNA"/>
</dbReference>
<protein>
    <submittedName>
        <fullName evidence="6">LysR family transcriptional regulator</fullName>
    </submittedName>
</protein>
<dbReference type="PRINTS" id="PR00039">
    <property type="entry name" value="HTHLYSR"/>
</dbReference>
<dbReference type="AlphaFoldDB" id="A0A365YIH3"/>
<keyword evidence="7" id="KW-1185">Reference proteome</keyword>
<feature type="domain" description="HTH lysR-type" evidence="5">
    <location>
        <begin position="1"/>
        <end position="57"/>
    </location>
</feature>
<evidence type="ECO:0000313" key="6">
    <source>
        <dbReference type="EMBL" id="RBM01824.1"/>
    </source>
</evidence>
<organism evidence="6 7">
    <name type="scientific">Glutamicibacter soli</name>
    <dbReference type="NCBI Taxonomy" id="453836"/>
    <lineage>
        <taxon>Bacteria</taxon>
        <taxon>Bacillati</taxon>
        <taxon>Actinomycetota</taxon>
        <taxon>Actinomycetes</taxon>
        <taxon>Micrococcales</taxon>
        <taxon>Micrococcaceae</taxon>
        <taxon>Glutamicibacter</taxon>
    </lineage>
</organism>
<proteinExistence type="inferred from homology"/>
<evidence type="ECO:0000259" key="5">
    <source>
        <dbReference type="PROSITE" id="PS50931"/>
    </source>
</evidence>
<dbReference type="PANTHER" id="PTHR30419">
    <property type="entry name" value="HTH-TYPE TRANSCRIPTIONAL REGULATOR YBHD"/>
    <property type="match status" value="1"/>
</dbReference>
<dbReference type="GO" id="GO:0005829">
    <property type="term" value="C:cytosol"/>
    <property type="evidence" value="ECO:0007669"/>
    <property type="project" value="TreeGrafter"/>
</dbReference>
<dbReference type="PROSITE" id="PS50931">
    <property type="entry name" value="HTH_LYSR"/>
    <property type="match status" value="1"/>
</dbReference>
<dbReference type="InterPro" id="IPR000847">
    <property type="entry name" value="LysR_HTH_N"/>
</dbReference>
<dbReference type="SUPFAM" id="SSF46785">
    <property type="entry name" value="Winged helix' DNA-binding domain"/>
    <property type="match status" value="1"/>
</dbReference>
<keyword evidence="2" id="KW-0805">Transcription regulation</keyword>
<comment type="caution">
    <text evidence="6">The sequence shown here is derived from an EMBL/GenBank/DDBJ whole genome shotgun (WGS) entry which is preliminary data.</text>
</comment>
<evidence type="ECO:0000313" key="7">
    <source>
        <dbReference type="Proteomes" id="UP000252167"/>
    </source>
</evidence>
<dbReference type="Gene3D" id="1.10.10.10">
    <property type="entry name" value="Winged helix-like DNA-binding domain superfamily/Winged helix DNA-binding domain"/>
    <property type="match status" value="1"/>
</dbReference>
<dbReference type="InterPro" id="IPR005119">
    <property type="entry name" value="LysR_subst-bd"/>
</dbReference>
<keyword evidence="4" id="KW-0804">Transcription</keyword>
<dbReference type="GO" id="GO:0003677">
    <property type="term" value="F:DNA binding"/>
    <property type="evidence" value="ECO:0007669"/>
    <property type="project" value="UniProtKB-KW"/>
</dbReference>
<evidence type="ECO:0000256" key="4">
    <source>
        <dbReference type="ARBA" id="ARBA00023163"/>
    </source>
</evidence>
<evidence type="ECO:0000256" key="1">
    <source>
        <dbReference type="ARBA" id="ARBA00009437"/>
    </source>
</evidence>
<gene>
    <name evidence="6" type="ORF">C1H84_08275</name>
</gene>
<dbReference type="PANTHER" id="PTHR30419:SF31">
    <property type="entry name" value="BLR3139 PROTEIN"/>
    <property type="match status" value="1"/>
</dbReference>
<accession>A0A365YIH3</accession>
<evidence type="ECO:0000256" key="2">
    <source>
        <dbReference type="ARBA" id="ARBA00023015"/>
    </source>
</evidence>
<name>A0A365YIH3_9MICC</name>
<dbReference type="FunFam" id="1.10.10.10:FF:000001">
    <property type="entry name" value="LysR family transcriptional regulator"/>
    <property type="match status" value="1"/>
</dbReference>
<dbReference type="RefSeq" id="WP_047120252.1">
    <property type="nucleotide sequence ID" value="NZ_CM125969.1"/>
</dbReference>
<dbReference type="InterPro" id="IPR036388">
    <property type="entry name" value="WH-like_DNA-bd_sf"/>
</dbReference>
<evidence type="ECO:0000256" key="3">
    <source>
        <dbReference type="ARBA" id="ARBA00023125"/>
    </source>
</evidence>
<keyword evidence="3" id="KW-0238">DNA-binding</keyword>
<dbReference type="InterPro" id="IPR036390">
    <property type="entry name" value="WH_DNA-bd_sf"/>
</dbReference>
<sequence length="303" mass="32717">MLRQLEYFVALAREQHFARAAEECNISQPALSESIRKLETGLGVPLVRRGHAFQGLTPEGETVLRWAQRLLADRDALTQEVAALQSGLTGTLRLGVVPAASSTVAQLCDAFARANPKARVHVQGSLRSTEIIAQIRSFELDAGLVYADPAELGGLLALPLYREEHVLLTKEGMFASAGEPTAVDEVLSLPLCLLDSSMRGRQLLDEVLASHGRSAEPRIECDSMITLLAQVATGRWASVVPKQWLAPLGELPGVVQTPLVSPRITSQISLVIPEHQPLPLLLRALLSATGDVYPSVTNDFDLA</sequence>
<dbReference type="InterPro" id="IPR050950">
    <property type="entry name" value="HTH-type_LysR_regulators"/>
</dbReference>
<dbReference type="GO" id="GO:0003700">
    <property type="term" value="F:DNA-binding transcription factor activity"/>
    <property type="evidence" value="ECO:0007669"/>
    <property type="project" value="InterPro"/>
</dbReference>
<dbReference type="Gene3D" id="3.40.190.290">
    <property type="match status" value="1"/>
</dbReference>
<dbReference type="CDD" id="cd05466">
    <property type="entry name" value="PBP2_LTTR_substrate"/>
    <property type="match status" value="1"/>
</dbReference>
<dbReference type="Pfam" id="PF00126">
    <property type="entry name" value="HTH_1"/>
    <property type="match status" value="1"/>
</dbReference>
<dbReference type="SUPFAM" id="SSF53850">
    <property type="entry name" value="Periplasmic binding protein-like II"/>
    <property type="match status" value="1"/>
</dbReference>
<comment type="similarity">
    <text evidence="1">Belongs to the LysR transcriptional regulatory family.</text>
</comment>